<feature type="region of interest" description="Disordered" evidence="5">
    <location>
        <begin position="630"/>
        <end position="665"/>
    </location>
</feature>
<evidence type="ECO:0000259" key="6">
    <source>
        <dbReference type="Pfam" id="PF13476"/>
    </source>
</evidence>
<dbReference type="InterPro" id="IPR027417">
    <property type="entry name" value="P-loop_NTPase"/>
</dbReference>
<dbReference type="PANTHER" id="PTHR32114">
    <property type="entry name" value="ABC TRANSPORTER ABCH.3"/>
    <property type="match status" value="1"/>
</dbReference>
<dbReference type="InterPro" id="IPR038729">
    <property type="entry name" value="Rad50/SbcC_AAA"/>
</dbReference>
<organism evidence="7 8">
    <name type="scientific">Dehalobacter restrictus</name>
    <dbReference type="NCBI Taxonomy" id="55583"/>
    <lineage>
        <taxon>Bacteria</taxon>
        <taxon>Bacillati</taxon>
        <taxon>Bacillota</taxon>
        <taxon>Clostridia</taxon>
        <taxon>Eubacteriales</taxon>
        <taxon>Desulfitobacteriaceae</taxon>
        <taxon>Dehalobacter</taxon>
    </lineage>
</organism>
<reference evidence="7 8" key="1">
    <citation type="submission" date="2019-12" db="EMBL/GenBank/DDBJ databases">
        <title>Sequence classification of anaerobic respiratory reductive dehalogenases: First we see many, then we see few.</title>
        <authorList>
            <person name="Molenda O."/>
            <person name="Puentes Jacome L.A."/>
            <person name="Cao X."/>
            <person name="Nesbo C.L."/>
            <person name="Tang S."/>
            <person name="Morson N."/>
            <person name="Patron J."/>
            <person name="Lomheim L."/>
            <person name="Wishart D.S."/>
            <person name="Edwards E.A."/>
        </authorList>
    </citation>
    <scope>NUCLEOTIDE SEQUENCE [LARGE SCALE GENOMIC DNA]</scope>
    <source>
        <strain evidence="7 8">12DCA</strain>
    </source>
</reference>
<dbReference type="GO" id="GO:0006302">
    <property type="term" value="P:double-strand break repair"/>
    <property type="evidence" value="ECO:0007669"/>
    <property type="project" value="InterPro"/>
</dbReference>
<dbReference type="Proteomes" id="UP000430508">
    <property type="component" value="Chromosome"/>
</dbReference>
<evidence type="ECO:0000256" key="4">
    <source>
        <dbReference type="SAM" id="Coils"/>
    </source>
</evidence>
<feature type="coiled-coil region" evidence="4">
    <location>
        <begin position="415"/>
        <end position="459"/>
    </location>
</feature>
<dbReference type="Gene3D" id="3.40.50.300">
    <property type="entry name" value="P-loop containing nucleotide triphosphate hydrolases"/>
    <property type="match status" value="2"/>
</dbReference>
<comment type="subunit">
    <text evidence="2">Heterodimer of SbcC and SbcD.</text>
</comment>
<feature type="coiled-coil region" evidence="4">
    <location>
        <begin position="698"/>
        <end position="842"/>
    </location>
</feature>
<evidence type="ECO:0000256" key="2">
    <source>
        <dbReference type="ARBA" id="ARBA00011322"/>
    </source>
</evidence>
<dbReference type="PANTHER" id="PTHR32114:SF2">
    <property type="entry name" value="ABC TRANSPORTER ABCH.3"/>
    <property type="match status" value="1"/>
</dbReference>
<evidence type="ECO:0000256" key="5">
    <source>
        <dbReference type="SAM" id="MobiDB-lite"/>
    </source>
</evidence>
<accession>A0A857DGW1</accession>
<evidence type="ECO:0000256" key="1">
    <source>
        <dbReference type="ARBA" id="ARBA00006930"/>
    </source>
</evidence>
<dbReference type="RefSeq" id="WP_019225454.1">
    <property type="nucleotide sequence ID" value="NZ_CP046996.1"/>
</dbReference>
<evidence type="ECO:0000256" key="3">
    <source>
        <dbReference type="ARBA" id="ARBA00013368"/>
    </source>
</evidence>
<dbReference type="Pfam" id="PF13476">
    <property type="entry name" value="AAA_23"/>
    <property type="match status" value="1"/>
</dbReference>
<feature type="coiled-coil region" evidence="4">
    <location>
        <begin position="550"/>
        <end position="584"/>
    </location>
</feature>
<dbReference type="InterPro" id="IPR025662">
    <property type="entry name" value="Sigma_54_int_dom_ATP-bd_1"/>
</dbReference>
<name>A0A857DGW1_9FIRM</name>
<keyword evidence="4" id="KW-0175">Coiled coil</keyword>
<feature type="compositionally biased region" description="Polar residues" evidence="5">
    <location>
        <begin position="649"/>
        <end position="665"/>
    </location>
</feature>
<dbReference type="GO" id="GO:0016887">
    <property type="term" value="F:ATP hydrolysis activity"/>
    <property type="evidence" value="ECO:0007669"/>
    <property type="project" value="InterPro"/>
</dbReference>
<feature type="domain" description="Rad50/SbcC-type AAA" evidence="6">
    <location>
        <begin position="5"/>
        <end position="211"/>
    </location>
</feature>
<protein>
    <recommendedName>
        <fullName evidence="3">Nuclease SbcCD subunit C</fullName>
    </recommendedName>
</protein>
<dbReference type="EMBL" id="CP046996">
    <property type="protein sequence ID" value="QHA00043.1"/>
    <property type="molecule type" value="Genomic_DNA"/>
</dbReference>
<evidence type="ECO:0000313" key="8">
    <source>
        <dbReference type="Proteomes" id="UP000430508"/>
    </source>
</evidence>
<evidence type="ECO:0000313" key="7">
    <source>
        <dbReference type="EMBL" id="QHA00043.1"/>
    </source>
</evidence>
<dbReference type="PROSITE" id="PS00675">
    <property type="entry name" value="SIGMA54_INTERACT_1"/>
    <property type="match status" value="1"/>
</dbReference>
<dbReference type="SUPFAM" id="SSF52540">
    <property type="entry name" value="P-loop containing nucleoside triphosphate hydrolases"/>
    <property type="match status" value="2"/>
</dbReference>
<dbReference type="AlphaFoldDB" id="A0A857DGW1"/>
<gene>
    <name evidence="7" type="ORF">GQ588_04975</name>
</gene>
<proteinExistence type="inferred from homology"/>
<dbReference type="Pfam" id="PF13558">
    <property type="entry name" value="SbcC_Walker_B"/>
    <property type="match status" value="1"/>
</dbReference>
<sequence length="1047" mass="117025">MKPLKVVMSAFCPYAGRTELDLAAFGGQGLFLITGDTGAGKTTIFDAIAFALFGEVSGCTRTVDTLRSDFAEPNAKTYVEFTFLHKDKMYSITRNPRYERPKKSGDGVTTENSDATLQLPDGDIITGYRDVTAEIVELLGINYRQFKQIAMIAQGEFLQLLLADSKERGDIFRRVFNTDLYQTAQRLLKDSERESKKRCESIEQSIFQYISGIACPESEQGQILSAKIGTATIHTAEDILSELQALITVDTTLRDSLKQQVDKLDKDLASQIAIIMQAQYINQAFNDLKIVQEKRNALIERQGEHNVQKKMLQDAEKALYIVSPLEAAFLREQEAEQKLTQSIMALDIEIQAQIKDLETVQTAYQAEKEKEPEREKLASAIDRLTKMLPQYEASELLERELEKLTEKQSAVCAALGELQQQKADLLEQKNNLNQELERLADIEAKAAVCEQEAKQLQATQSGLLDLQNFLSGLSKLQSESARLQQQFTSAQGAFQTVNTVYMEKETAFFREQAGLLAASLEDGNPCPVCGSTVHPNKATLGADAPIEAELNELKQKSDLARQNMQEASEQSAAKLAEVKLAREQLVHAAGAYFPDVDKSIMQEQLATLIESALAESRQKKKENDDHYLQLKKQVSRKNQSKEQLASLEGSLQTNEEATTQNEQQKNNIISDIASKTGELKVLKSSLEYADRQQAVASIEEWTGNLNSLKEAFRQAEEAYHALQNKLEGNQTLLSDQRERLSNTIQTKQQALAAYTKKLSECDFPNEEAYHSALKTESEISELKHSIDQYQNEVQAVEQDLRRLFKETENKQKQDMEQLEAAKQKLEQEKRKADESIRTLIARLGTNEPITKAFGRAISDAAIYQQEYLLLSNLSKTANGELGGKQKLAFEQYVQASYFNQILIEANKRLKIMTNSRFELLRREDAADLRAQTGLEIDVLDHYTGRIRSVKSLSGGESFKASLSLALGLSDVIQSYAGGVEIDTLFIDEGFGALDTESLEQAMQTLIGLAAGNRLVGIISHVSELKERIDRQVVIMKSNRGSSINLIS</sequence>
<comment type="similarity">
    <text evidence="1">Belongs to the SMC family. SbcC subfamily.</text>
</comment>